<protein>
    <recommendedName>
        <fullName evidence="1">TnsA endonuclease N-terminal domain-containing protein</fullName>
    </recommendedName>
</protein>
<gene>
    <name evidence="2" type="ORF">F958_00505</name>
</gene>
<evidence type="ECO:0000313" key="3">
    <source>
        <dbReference type="Proteomes" id="UP000013028"/>
    </source>
</evidence>
<organism evidence="2 3">
    <name type="scientific">Acinetobacter nosocomialis NIPH 386</name>
    <dbReference type="NCBI Taxonomy" id="1217985"/>
    <lineage>
        <taxon>Bacteria</taxon>
        <taxon>Pseudomonadati</taxon>
        <taxon>Pseudomonadota</taxon>
        <taxon>Gammaproteobacteria</taxon>
        <taxon>Moraxellales</taxon>
        <taxon>Moraxellaceae</taxon>
        <taxon>Acinetobacter</taxon>
        <taxon>Acinetobacter calcoaceticus/baumannii complex</taxon>
    </lineage>
</organism>
<dbReference type="Proteomes" id="UP000013028">
    <property type="component" value="Unassembled WGS sequence"/>
</dbReference>
<dbReference type="AlphaFoldDB" id="A0AAV3IUH2"/>
<proteinExistence type="predicted"/>
<dbReference type="RefSeq" id="WP_004883673.1">
    <property type="nucleotide sequence ID" value="NZ_KB849564.1"/>
</dbReference>
<dbReference type="InterPro" id="IPR014833">
    <property type="entry name" value="TnsA_N"/>
</dbReference>
<reference evidence="2 3" key="1">
    <citation type="submission" date="2013-02" db="EMBL/GenBank/DDBJ databases">
        <title>The Genome Sequence of Acinetobacter nosocomialis NIPH 386.</title>
        <authorList>
            <consortium name="The Broad Institute Genome Sequencing Platform"/>
            <consortium name="The Broad Institute Genome Sequencing Center for Infectious Disease"/>
            <person name="Cerqueira G."/>
            <person name="Feldgarden M."/>
            <person name="Courvalin P."/>
            <person name="Perichon B."/>
            <person name="Grillot-Courvalin C."/>
            <person name="Clermont D."/>
            <person name="Rocha E."/>
            <person name="Yoon E.-J."/>
            <person name="Nemec A."/>
            <person name="Walker B."/>
            <person name="Young S.K."/>
            <person name="Zeng Q."/>
            <person name="Gargeya S."/>
            <person name="Fitzgerald M."/>
            <person name="Haas B."/>
            <person name="Abouelleil A."/>
            <person name="Alvarado L."/>
            <person name="Arachchi H.M."/>
            <person name="Berlin A.M."/>
            <person name="Chapman S.B."/>
            <person name="Dewar J."/>
            <person name="Goldberg J."/>
            <person name="Griggs A."/>
            <person name="Gujja S."/>
            <person name="Hansen M."/>
            <person name="Howarth C."/>
            <person name="Imamovic A."/>
            <person name="Larimer J."/>
            <person name="McCowan C."/>
            <person name="Murphy C."/>
            <person name="Neiman D."/>
            <person name="Pearson M."/>
            <person name="Priest M."/>
            <person name="Roberts A."/>
            <person name="Saif S."/>
            <person name="Shea T."/>
            <person name="Sisk P."/>
            <person name="Sykes S."/>
            <person name="Wortman J."/>
            <person name="Nusbaum C."/>
            <person name="Birren B."/>
        </authorList>
    </citation>
    <scope>NUCLEOTIDE SEQUENCE [LARGE SCALE GENOMIC DNA]</scope>
    <source>
        <strain evidence="2 3">NIPH 386</strain>
    </source>
</reference>
<dbReference type="Pfam" id="PF08722">
    <property type="entry name" value="Tn7_TnsA-like_N"/>
    <property type="match status" value="1"/>
</dbReference>
<sequence length="217" mass="25567">MYKSVRKIGPTRCSVSGYYSFRNTASIPYESSLERDFVMLHEFDDNVIEIISQPVSIPFALNGCNYEYHPDYLVLFQNCTKSGMLVEVKPESKWRENWRIWRTKWKAAARWAKERNFLFHIYDESRIRGQELENIKILNSFKRTAFNEQEMQKAYDFIHRSGMISVADYLVQFPVAQHTRQSQLLWQLLAKRVLVTDLSLPLNKNSMIEVGGYGKSF</sequence>
<accession>A0AAV3IUH2</accession>
<evidence type="ECO:0000259" key="1">
    <source>
        <dbReference type="Pfam" id="PF08722"/>
    </source>
</evidence>
<comment type="caution">
    <text evidence="2">The sequence shown here is derived from an EMBL/GenBank/DDBJ whole genome shotgun (WGS) entry which is preliminary data.</text>
</comment>
<evidence type="ECO:0000313" key="2">
    <source>
        <dbReference type="EMBL" id="ENV42765.1"/>
    </source>
</evidence>
<name>A0AAV3IUH2_ACINO</name>
<dbReference type="EMBL" id="APPP01000003">
    <property type="protein sequence ID" value="ENV42765.1"/>
    <property type="molecule type" value="Genomic_DNA"/>
</dbReference>
<feature type="domain" description="TnsA endonuclease N-terminal" evidence="1">
    <location>
        <begin position="44"/>
        <end position="124"/>
    </location>
</feature>